<reference evidence="11" key="1">
    <citation type="submission" date="2016-06" db="EMBL/GenBank/DDBJ databases">
        <title>Parallel loss of symbiosis genes in relatives of nitrogen-fixing non-legume Parasponia.</title>
        <authorList>
            <person name="Van Velzen R."/>
            <person name="Holmer R."/>
            <person name="Bu F."/>
            <person name="Rutten L."/>
            <person name="Van Zeijl A."/>
            <person name="Liu W."/>
            <person name="Santuari L."/>
            <person name="Cao Q."/>
            <person name="Sharma T."/>
            <person name="Shen D."/>
            <person name="Roswanjaya Y."/>
            <person name="Wardhani T."/>
            <person name="Kalhor M.S."/>
            <person name="Jansen J."/>
            <person name="Van den Hoogen J."/>
            <person name="Gungor B."/>
            <person name="Hartog M."/>
            <person name="Hontelez J."/>
            <person name="Verver J."/>
            <person name="Yang W.-C."/>
            <person name="Schijlen E."/>
            <person name="Repin R."/>
            <person name="Schilthuizen M."/>
            <person name="Schranz E."/>
            <person name="Heidstra R."/>
            <person name="Miyata K."/>
            <person name="Fedorova E."/>
            <person name="Kohlen W."/>
            <person name="Bisseling T."/>
            <person name="Smit S."/>
            <person name="Geurts R."/>
        </authorList>
    </citation>
    <scope>NUCLEOTIDE SEQUENCE [LARGE SCALE GENOMIC DNA]</scope>
    <source>
        <strain evidence="11">cv. WU1-14</strain>
    </source>
</reference>
<comment type="caution">
    <text evidence="10">The sequence shown here is derived from an EMBL/GenBank/DDBJ whole genome shotgun (WGS) entry which is preliminary data.</text>
</comment>
<keyword evidence="6 8" id="KW-0472">Membrane</keyword>
<dbReference type="Pfam" id="PF12796">
    <property type="entry name" value="Ank_2"/>
    <property type="match status" value="2"/>
</dbReference>
<protein>
    <submittedName>
        <fullName evidence="10">Transmembrane protein</fullName>
    </submittedName>
</protein>
<feature type="transmembrane region" description="Helical" evidence="8">
    <location>
        <begin position="441"/>
        <end position="460"/>
    </location>
</feature>
<dbReference type="SUPFAM" id="SSF48403">
    <property type="entry name" value="Ankyrin repeat"/>
    <property type="match status" value="1"/>
</dbReference>
<sequence length="617" mass="68503">MDPKVLEAISRSDLSTFLGLIRENEGILGQKTDCLNTVLHFASMFGHIEIVSEIIRMCPEMIAAENKDSETPVHEACRKGNPNVLKLLLEANPKAAFKLNSDKQSAFFVACSLGHLDAVNLLLKQPGILGSEEVGLDQTCVLVAASRGHTDVVREILNMSPYLAQKIDEKANSALHYACEEGHREITWMLLRRDPNLALQYNNNGYTPLHLAAIHGEVSVLEEFKRKAPAAFHYLTKEEESVFHLVVRHGKFEALVFLVHVSSGTNLLHCQNRYGNTVLHLAVSRRRHQIAEFLINKTKVDINSRNSKGQTALDILDHSKESAESRKLETLFTRAGAERSIEVITCSPEALSSRLSYVFESDSENGFSFLPPDIANYIHQKNQRKSKLLSPQNQTQGKEILSPTNLRKHRTRSKRLYSTSCQEKKHKMIHSEAILNARNTIILVAVLIATVTFAAGISPPGGVYQDGAMIGKSMLGGTKAFKVFAISNNVALFTSLSIVVVLVSIIPFRRKPQMRLLVVAHKAMWVAVAFMATGYGAATWAILPHSQGTEFLFVALLAVSGATLGTIFIGLVVLLVEHWLRKLKWRKLMARWGLADAEIESQNSDVESSFHQGCHSY</sequence>
<dbReference type="InterPro" id="IPR026961">
    <property type="entry name" value="PGG_dom"/>
</dbReference>
<organism evidence="10 11">
    <name type="scientific">Parasponia andersonii</name>
    <name type="common">Sponia andersonii</name>
    <dbReference type="NCBI Taxonomy" id="3476"/>
    <lineage>
        <taxon>Eukaryota</taxon>
        <taxon>Viridiplantae</taxon>
        <taxon>Streptophyta</taxon>
        <taxon>Embryophyta</taxon>
        <taxon>Tracheophyta</taxon>
        <taxon>Spermatophyta</taxon>
        <taxon>Magnoliopsida</taxon>
        <taxon>eudicotyledons</taxon>
        <taxon>Gunneridae</taxon>
        <taxon>Pentapetalae</taxon>
        <taxon>rosids</taxon>
        <taxon>fabids</taxon>
        <taxon>Rosales</taxon>
        <taxon>Cannabaceae</taxon>
        <taxon>Parasponia</taxon>
    </lineage>
</organism>
<feature type="repeat" description="ANK" evidence="7">
    <location>
        <begin position="204"/>
        <end position="222"/>
    </location>
</feature>
<dbReference type="InterPro" id="IPR036770">
    <property type="entry name" value="Ankyrin_rpt-contain_sf"/>
</dbReference>
<keyword evidence="2 8" id="KW-0812">Transmembrane</keyword>
<dbReference type="Pfam" id="PF13962">
    <property type="entry name" value="PGG"/>
    <property type="match status" value="1"/>
</dbReference>
<evidence type="ECO:0000256" key="2">
    <source>
        <dbReference type="ARBA" id="ARBA00022692"/>
    </source>
</evidence>
<dbReference type="STRING" id="3476.A0A2P5BZS9"/>
<keyword evidence="3" id="KW-0677">Repeat</keyword>
<gene>
    <name evidence="10" type="ORF">PanWU01x14_195510</name>
</gene>
<feature type="domain" description="PGG" evidence="9">
    <location>
        <begin position="433"/>
        <end position="541"/>
    </location>
</feature>
<dbReference type="PANTHER" id="PTHR24186:SF38">
    <property type="entry name" value="ANKYRIN REPEAT FAMILY PROTEIN"/>
    <property type="match status" value="1"/>
</dbReference>
<evidence type="ECO:0000256" key="1">
    <source>
        <dbReference type="ARBA" id="ARBA00004141"/>
    </source>
</evidence>
<accession>A0A2P5BZS9</accession>
<feature type="transmembrane region" description="Helical" evidence="8">
    <location>
        <begin position="551"/>
        <end position="576"/>
    </location>
</feature>
<dbReference type="EMBL" id="JXTB01000196">
    <property type="protein sequence ID" value="PON54322.1"/>
    <property type="molecule type" value="Genomic_DNA"/>
</dbReference>
<dbReference type="PROSITE" id="PS50088">
    <property type="entry name" value="ANK_REPEAT"/>
    <property type="match status" value="3"/>
</dbReference>
<keyword evidence="5 7" id="KW-0040">ANK repeat</keyword>
<evidence type="ECO:0000259" key="9">
    <source>
        <dbReference type="Pfam" id="PF13962"/>
    </source>
</evidence>
<evidence type="ECO:0000256" key="3">
    <source>
        <dbReference type="ARBA" id="ARBA00022737"/>
    </source>
</evidence>
<evidence type="ECO:0000256" key="5">
    <source>
        <dbReference type="ARBA" id="ARBA00023043"/>
    </source>
</evidence>
<name>A0A2P5BZS9_PARAD</name>
<dbReference type="InterPro" id="IPR002110">
    <property type="entry name" value="Ankyrin_rpt"/>
</dbReference>
<evidence type="ECO:0000256" key="7">
    <source>
        <dbReference type="PROSITE-ProRule" id="PRU00023"/>
    </source>
</evidence>
<evidence type="ECO:0000256" key="8">
    <source>
        <dbReference type="SAM" id="Phobius"/>
    </source>
</evidence>
<keyword evidence="4 8" id="KW-1133">Transmembrane helix</keyword>
<dbReference type="AlphaFoldDB" id="A0A2P5BZS9"/>
<feature type="transmembrane region" description="Helical" evidence="8">
    <location>
        <begin position="480"/>
        <end position="503"/>
    </location>
</feature>
<feature type="repeat" description="ANK" evidence="7">
    <location>
        <begin position="68"/>
        <end position="92"/>
    </location>
</feature>
<keyword evidence="11" id="KW-1185">Reference proteome</keyword>
<dbReference type="SMART" id="SM00248">
    <property type="entry name" value="ANK"/>
    <property type="match status" value="8"/>
</dbReference>
<dbReference type="Pfam" id="PF13857">
    <property type="entry name" value="Ank_5"/>
    <property type="match status" value="1"/>
</dbReference>
<evidence type="ECO:0000256" key="6">
    <source>
        <dbReference type="ARBA" id="ARBA00023136"/>
    </source>
</evidence>
<dbReference type="OrthoDB" id="20872at2759"/>
<dbReference type="GO" id="GO:0005886">
    <property type="term" value="C:plasma membrane"/>
    <property type="evidence" value="ECO:0007669"/>
    <property type="project" value="TreeGrafter"/>
</dbReference>
<dbReference type="PROSITE" id="PS50297">
    <property type="entry name" value="ANK_REP_REGION"/>
    <property type="match status" value="2"/>
</dbReference>
<evidence type="ECO:0000313" key="11">
    <source>
        <dbReference type="Proteomes" id="UP000237105"/>
    </source>
</evidence>
<comment type="subcellular location">
    <subcellularLocation>
        <location evidence="1">Membrane</location>
        <topology evidence="1">Multi-pass membrane protein</topology>
    </subcellularLocation>
</comment>
<evidence type="ECO:0000313" key="10">
    <source>
        <dbReference type="EMBL" id="PON54322.1"/>
    </source>
</evidence>
<dbReference type="Proteomes" id="UP000237105">
    <property type="component" value="Unassembled WGS sequence"/>
</dbReference>
<proteinExistence type="predicted"/>
<feature type="transmembrane region" description="Helical" evidence="8">
    <location>
        <begin position="524"/>
        <end position="545"/>
    </location>
</feature>
<dbReference type="Gene3D" id="1.25.40.20">
    <property type="entry name" value="Ankyrin repeat-containing domain"/>
    <property type="match status" value="2"/>
</dbReference>
<dbReference type="PANTHER" id="PTHR24186">
    <property type="entry name" value="PROTEIN PHOSPHATASE 1 REGULATORY SUBUNIT"/>
    <property type="match status" value="1"/>
</dbReference>
<evidence type="ECO:0000256" key="4">
    <source>
        <dbReference type="ARBA" id="ARBA00022989"/>
    </source>
</evidence>
<feature type="repeat" description="ANK" evidence="7">
    <location>
        <begin position="170"/>
        <end position="202"/>
    </location>
</feature>